<evidence type="ECO:0000256" key="1">
    <source>
        <dbReference type="ARBA" id="ARBA00004123"/>
    </source>
</evidence>
<name>A0A1R2BQN6_9CILI</name>
<protein>
    <recommendedName>
        <fullName evidence="5">Mini-chromosome maintenance complex-binding protein</fullName>
    </recommendedName>
</protein>
<keyword evidence="2" id="KW-0539">Nucleus</keyword>
<evidence type="ECO:0000256" key="2">
    <source>
        <dbReference type="ARBA" id="ARBA00023242"/>
    </source>
</evidence>
<dbReference type="GO" id="GO:0003682">
    <property type="term" value="F:chromatin binding"/>
    <property type="evidence" value="ECO:0007669"/>
    <property type="project" value="TreeGrafter"/>
</dbReference>
<dbReference type="OrthoDB" id="409247at2759"/>
<accession>A0A1R2BQN6</accession>
<comment type="subcellular location">
    <subcellularLocation>
        <location evidence="1">Nucleus</location>
    </subcellularLocation>
</comment>
<comment type="caution">
    <text evidence="3">The sequence shown here is derived from an EMBL/GenBank/DDBJ whole genome shotgun (WGS) entry which is preliminary data.</text>
</comment>
<gene>
    <name evidence="3" type="ORF">SteCoe_20999</name>
</gene>
<proteinExistence type="predicted"/>
<dbReference type="PANTHER" id="PTHR13489">
    <property type="entry name" value="MINI-CHROMOSOME MAINTENANCE COMPLEX-BINDING PROTEIN"/>
    <property type="match status" value="1"/>
</dbReference>
<evidence type="ECO:0000313" key="3">
    <source>
        <dbReference type="EMBL" id="OMJ79054.1"/>
    </source>
</evidence>
<dbReference type="EMBL" id="MPUH01000490">
    <property type="protein sequence ID" value="OMJ79054.1"/>
    <property type="molecule type" value="Genomic_DNA"/>
</dbReference>
<dbReference type="AlphaFoldDB" id="A0A1R2BQN6"/>
<keyword evidence="4" id="KW-1185">Reference proteome</keyword>
<dbReference type="PANTHER" id="PTHR13489:SF0">
    <property type="entry name" value="MINI-CHROMOSOME MAINTENANCE COMPLEX-BINDING PROTEIN"/>
    <property type="match status" value="1"/>
</dbReference>
<evidence type="ECO:0008006" key="5">
    <source>
        <dbReference type="Google" id="ProtNLM"/>
    </source>
</evidence>
<dbReference type="InterPro" id="IPR019140">
    <property type="entry name" value="MCM_complex-bd"/>
</dbReference>
<dbReference type="GO" id="GO:0005634">
    <property type="term" value="C:nucleus"/>
    <property type="evidence" value="ECO:0007669"/>
    <property type="project" value="UniProtKB-SubCell"/>
</dbReference>
<dbReference type="Pfam" id="PF09739">
    <property type="entry name" value="MCM_bind"/>
    <property type="match status" value="1"/>
</dbReference>
<dbReference type="GO" id="GO:0006261">
    <property type="term" value="P:DNA-templated DNA replication"/>
    <property type="evidence" value="ECO:0007669"/>
    <property type="project" value="TreeGrafter"/>
</dbReference>
<evidence type="ECO:0000313" key="4">
    <source>
        <dbReference type="Proteomes" id="UP000187209"/>
    </source>
</evidence>
<sequence length="429" mass="48719">MEVYRQVSESLARFIEEKKITLPLNQTTVKELQEWKPILNLNTEIEEWNSGCKGLCRLRGMIQDQEEPELSIGFYTENGRLESCLYGNYMENAQFVDGIFVQRYPVVCVPVPGEGLEVEMPRVVFYNEMGEHLVVTSVVDLIGIALNGEFHVVDIARNRQFQADCTWRESVLRGLEMCIGDSLAAELLLYNLLSKIQERSSLIGNLCLNFTNVSSKSETIIKSLKTLTRAVCIQLTLDFLNTQDLTPRKNLETERLSQSPLQIPNNTLLILDETKLSQGTLTPKGLENVNVLLQLVQSQSLSYDFGYSKINFPTDLKIIVLSQGRSFLKIPTSCSLLSPINEYIFTDEDRSYVSFYADFAVSLPDELTKTAQEYFVSKRKDNKITVEDLHQLLLLTRYTAQSHGILQAQPSHWSHAISLSTQLIERAKV</sequence>
<organism evidence="3 4">
    <name type="scientific">Stentor coeruleus</name>
    <dbReference type="NCBI Taxonomy" id="5963"/>
    <lineage>
        <taxon>Eukaryota</taxon>
        <taxon>Sar</taxon>
        <taxon>Alveolata</taxon>
        <taxon>Ciliophora</taxon>
        <taxon>Postciliodesmatophora</taxon>
        <taxon>Heterotrichea</taxon>
        <taxon>Heterotrichida</taxon>
        <taxon>Stentoridae</taxon>
        <taxon>Stentor</taxon>
    </lineage>
</organism>
<reference evidence="3 4" key="1">
    <citation type="submission" date="2016-11" db="EMBL/GenBank/DDBJ databases">
        <title>The macronuclear genome of Stentor coeruleus: a giant cell with tiny introns.</title>
        <authorList>
            <person name="Slabodnick M."/>
            <person name="Ruby J.G."/>
            <person name="Reiff S.B."/>
            <person name="Swart E.C."/>
            <person name="Gosai S."/>
            <person name="Prabakaran S."/>
            <person name="Witkowska E."/>
            <person name="Larue G.E."/>
            <person name="Fisher S."/>
            <person name="Freeman R.M."/>
            <person name="Gunawardena J."/>
            <person name="Chu W."/>
            <person name="Stover N.A."/>
            <person name="Gregory B.D."/>
            <person name="Nowacki M."/>
            <person name="Derisi J."/>
            <person name="Roy S.W."/>
            <person name="Marshall W.F."/>
            <person name="Sood P."/>
        </authorList>
    </citation>
    <scope>NUCLEOTIDE SEQUENCE [LARGE SCALE GENOMIC DNA]</scope>
    <source>
        <strain evidence="3">WM001</strain>
    </source>
</reference>
<dbReference type="Proteomes" id="UP000187209">
    <property type="component" value="Unassembled WGS sequence"/>
</dbReference>